<dbReference type="InterPro" id="IPR029062">
    <property type="entry name" value="Class_I_gatase-like"/>
</dbReference>
<comment type="caution">
    <text evidence="5">The sequence shown here is derived from an EMBL/GenBank/DDBJ whole genome shotgun (WGS) entry which is preliminary data.</text>
</comment>
<gene>
    <name evidence="5" type="ORF">FJQ55_02210</name>
</gene>
<dbReference type="CDD" id="cd03136">
    <property type="entry name" value="GATase1_AraC_ArgR_like"/>
    <property type="match status" value="1"/>
</dbReference>
<protein>
    <submittedName>
        <fullName evidence="5">GlxA family transcriptional regulator</fullName>
    </submittedName>
</protein>
<evidence type="ECO:0000259" key="4">
    <source>
        <dbReference type="PROSITE" id="PS01124"/>
    </source>
</evidence>
<evidence type="ECO:0000313" key="6">
    <source>
        <dbReference type="Proteomes" id="UP000316429"/>
    </source>
</evidence>
<dbReference type="SUPFAM" id="SSF46689">
    <property type="entry name" value="Homeodomain-like"/>
    <property type="match status" value="2"/>
</dbReference>
<dbReference type="PROSITE" id="PS00041">
    <property type="entry name" value="HTH_ARAC_FAMILY_1"/>
    <property type="match status" value="1"/>
</dbReference>
<dbReference type="SUPFAM" id="SSF52317">
    <property type="entry name" value="Class I glutamine amidotransferase-like"/>
    <property type="match status" value="1"/>
</dbReference>
<dbReference type="GO" id="GO:0043565">
    <property type="term" value="F:sequence-specific DNA binding"/>
    <property type="evidence" value="ECO:0007669"/>
    <property type="project" value="InterPro"/>
</dbReference>
<feature type="domain" description="HTH araC/xylS-type" evidence="4">
    <location>
        <begin position="267"/>
        <end position="365"/>
    </location>
</feature>
<dbReference type="GO" id="GO:0003700">
    <property type="term" value="F:DNA-binding transcription factor activity"/>
    <property type="evidence" value="ECO:0007669"/>
    <property type="project" value="InterPro"/>
</dbReference>
<sequence length="373" mass="41351">MKTSRFMVKGTDYSPSFVGPITRQNAAACFAELDNFYTLSAISRDPCRMSDSSSTTTLDLLVVPDTNLILVASVIEPLRLANRVSGLELYCWRILSPDGRAIETKSHIPIPVDGAFQPGSEEDPLFVLSSHNWKRHATSDLKRLLAKSARHRSLVAGIESGAWLLADSALLDNFSATLHWEDYDDFAAAYPQVKTVRERFVIDGKRITTGGSLPTLDLMLELIRRRHGYSLALEVSRQFIYEQGGVSPGATAMPSTGSIRLADPRVSQAMRVMEEHLEQPLPLVRLARRIGISERRLQTLFIEAIGAPPHIHYLALRLNAARRKVIETRTPFADIAAATGFNSASAFSRSYRAHFRESPSDTRRRLKGYGAGA</sequence>
<keyword evidence="3" id="KW-0804">Transcription</keyword>
<evidence type="ECO:0000256" key="1">
    <source>
        <dbReference type="ARBA" id="ARBA00023015"/>
    </source>
</evidence>
<dbReference type="OrthoDB" id="9793422at2"/>
<evidence type="ECO:0000256" key="3">
    <source>
        <dbReference type="ARBA" id="ARBA00023163"/>
    </source>
</evidence>
<dbReference type="EMBL" id="VFYP01000001">
    <property type="protein sequence ID" value="TPP09715.1"/>
    <property type="molecule type" value="Genomic_DNA"/>
</dbReference>
<dbReference type="PANTHER" id="PTHR46796:SF6">
    <property type="entry name" value="ARAC SUBFAMILY"/>
    <property type="match status" value="1"/>
</dbReference>
<dbReference type="Gene3D" id="3.40.50.880">
    <property type="match status" value="1"/>
</dbReference>
<dbReference type="AlphaFoldDB" id="A0A504UG00"/>
<keyword evidence="6" id="KW-1185">Reference proteome</keyword>
<organism evidence="5 6">
    <name type="scientific">Rhizobium glycinendophyticum</name>
    <dbReference type="NCBI Taxonomy" id="2589807"/>
    <lineage>
        <taxon>Bacteria</taxon>
        <taxon>Pseudomonadati</taxon>
        <taxon>Pseudomonadota</taxon>
        <taxon>Alphaproteobacteria</taxon>
        <taxon>Hyphomicrobiales</taxon>
        <taxon>Rhizobiaceae</taxon>
        <taxon>Rhizobium/Agrobacterium group</taxon>
        <taxon>Rhizobium</taxon>
    </lineage>
</organism>
<dbReference type="InterPro" id="IPR009057">
    <property type="entry name" value="Homeodomain-like_sf"/>
</dbReference>
<dbReference type="Proteomes" id="UP000316429">
    <property type="component" value="Unassembled WGS sequence"/>
</dbReference>
<accession>A0A504UG00</accession>
<dbReference type="InterPro" id="IPR018062">
    <property type="entry name" value="HTH_AraC-typ_CS"/>
</dbReference>
<keyword evidence="1" id="KW-0805">Transcription regulation</keyword>
<dbReference type="Pfam" id="PF12833">
    <property type="entry name" value="HTH_18"/>
    <property type="match status" value="1"/>
</dbReference>
<evidence type="ECO:0000256" key="2">
    <source>
        <dbReference type="ARBA" id="ARBA00023125"/>
    </source>
</evidence>
<keyword evidence="2" id="KW-0238">DNA-binding</keyword>
<dbReference type="InterPro" id="IPR018060">
    <property type="entry name" value="HTH_AraC"/>
</dbReference>
<dbReference type="PROSITE" id="PS01124">
    <property type="entry name" value="HTH_ARAC_FAMILY_2"/>
    <property type="match status" value="1"/>
</dbReference>
<dbReference type="SMART" id="SM00342">
    <property type="entry name" value="HTH_ARAC"/>
    <property type="match status" value="1"/>
</dbReference>
<proteinExistence type="predicted"/>
<dbReference type="InterPro" id="IPR050204">
    <property type="entry name" value="AraC_XylS_family_regulators"/>
</dbReference>
<evidence type="ECO:0000313" key="5">
    <source>
        <dbReference type="EMBL" id="TPP09715.1"/>
    </source>
</evidence>
<dbReference type="PANTHER" id="PTHR46796">
    <property type="entry name" value="HTH-TYPE TRANSCRIPTIONAL ACTIVATOR RHAS-RELATED"/>
    <property type="match status" value="1"/>
</dbReference>
<name>A0A504UG00_9HYPH</name>
<reference evidence="5 6" key="1">
    <citation type="submission" date="2019-06" db="EMBL/GenBank/DDBJ databases">
        <title>Rhizobium sp. CL12 isolated from roots of soybean.</title>
        <authorList>
            <person name="Wang C."/>
        </authorList>
    </citation>
    <scope>NUCLEOTIDE SEQUENCE [LARGE SCALE GENOMIC DNA]</scope>
    <source>
        <strain evidence="5 6">CL12</strain>
    </source>
</reference>
<dbReference type="Gene3D" id="1.10.10.60">
    <property type="entry name" value="Homeodomain-like"/>
    <property type="match status" value="1"/>
</dbReference>